<dbReference type="EMBL" id="FQZS01000003">
    <property type="protein sequence ID" value="SHI42433.1"/>
    <property type="molecule type" value="Genomic_DNA"/>
</dbReference>
<dbReference type="STRING" id="1122184.SAMN02745176_00218"/>
<gene>
    <name evidence="1" type="ORF">SAMN02745176_00218</name>
</gene>
<sequence length="191" mass="22492">MKKEFASLTKVIILILLMTSLSLLILACSEVKTSMTENDKIIQTVIQNEKNLVLVQLKNLEVDKYKEEVKEILHPNFSQSYIEKIDNIKNNNGLFALSIEKPIKYQISKVYTGLEDSSKSVFLKLPIDNSYNSLYKMYIFKKEENEWKLFQLREYYVITDGPKKENYKNIINTFTNYENSPIEYEDIMIME</sequence>
<keyword evidence="2" id="KW-1185">Reference proteome</keyword>
<proteinExistence type="predicted"/>
<evidence type="ECO:0000313" key="2">
    <source>
        <dbReference type="Proteomes" id="UP000184442"/>
    </source>
</evidence>
<dbReference type="PROSITE" id="PS51257">
    <property type="entry name" value="PROKAR_LIPOPROTEIN"/>
    <property type="match status" value="1"/>
</dbReference>
<evidence type="ECO:0008006" key="3">
    <source>
        <dbReference type="Google" id="ProtNLM"/>
    </source>
</evidence>
<name>A0A1M6B1R7_9FIRM</name>
<dbReference type="AlphaFoldDB" id="A0A1M6B1R7"/>
<organism evidence="1 2">
    <name type="scientific">Lutispora thermophila DSM 19022</name>
    <dbReference type="NCBI Taxonomy" id="1122184"/>
    <lineage>
        <taxon>Bacteria</taxon>
        <taxon>Bacillati</taxon>
        <taxon>Bacillota</taxon>
        <taxon>Clostridia</taxon>
        <taxon>Lutisporales</taxon>
        <taxon>Lutisporaceae</taxon>
        <taxon>Lutispora</taxon>
    </lineage>
</organism>
<accession>A0A1M6B1R7</accession>
<dbReference type="Proteomes" id="UP000184442">
    <property type="component" value="Unassembled WGS sequence"/>
</dbReference>
<evidence type="ECO:0000313" key="1">
    <source>
        <dbReference type="EMBL" id="SHI42433.1"/>
    </source>
</evidence>
<dbReference type="RefSeq" id="WP_073023602.1">
    <property type="nucleotide sequence ID" value="NZ_FQZS01000003.1"/>
</dbReference>
<reference evidence="1 2" key="1">
    <citation type="submission" date="2016-11" db="EMBL/GenBank/DDBJ databases">
        <authorList>
            <person name="Jaros S."/>
            <person name="Januszkiewicz K."/>
            <person name="Wedrychowicz H."/>
        </authorList>
    </citation>
    <scope>NUCLEOTIDE SEQUENCE [LARGE SCALE GENOMIC DNA]</scope>
    <source>
        <strain evidence="1 2">DSM 19022</strain>
    </source>
</reference>
<protein>
    <recommendedName>
        <fullName evidence="3">Lipoprotein</fullName>
    </recommendedName>
</protein>